<keyword evidence="2" id="KW-1185">Reference proteome</keyword>
<proteinExistence type="predicted"/>
<dbReference type="OrthoDB" id="2672543at2"/>
<name>A0A559ID33_9BACL</name>
<comment type="caution">
    <text evidence="1">The sequence shown here is derived from an EMBL/GenBank/DDBJ whole genome shotgun (WGS) entry which is preliminary data.</text>
</comment>
<sequence length="89" mass="11018">MKKENNELQPYWYDVWSDDQGNYAYINTNISPEQFIEYENDFTSTCSKEVDQEWEEYENQFLSYLRERNHIVHVINRPNQFLDLGKHYR</sequence>
<organism evidence="1 2">
    <name type="scientific">Paenibacillus agilis</name>
    <dbReference type="NCBI Taxonomy" id="3020863"/>
    <lineage>
        <taxon>Bacteria</taxon>
        <taxon>Bacillati</taxon>
        <taxon>Bacillota</taxon>
        <taxon>Bacilli</taxon>
        <taxon>Bacillales</taxon>
        <taxon>Paenibacillaceae</taxon>
        <taxon>Paenibacillus</taxon>
    </lineage>
</organism>
<evidence type="ECO:0000313" key="1">
    <source>
        <dbReference type="EMBL" id="TVX85544.1"/>
    </source>
</evidence>
<dbReference type="Proteomes" id="UP000318102">
    <property type="component" value="Unassembled WGS sequence"/>
</dbReference>
<protein>
    <submittedName>
        <fullName evidence="1">Uncharacterized protein</fullName>
    </submittedName>
</protein>
<gene>
    <name evidence="1" type="ORF">FPZ44_24620</name>
</gene>
<accession>A0A559ID33</accession>
<reference evidence="1 2" key="1">
    <citation type="submission" date="2019-07" db="EMBL/GenBank/DDBJ databases">
        <authorList>
            <person name="Kim J."/>
        </authorList>
    </citation>
    <scope>NUCLEOTIDE SEQUENCE [LARGE SCALE GENOMIC DNA]</scope>
    <source>
        <strain evidence="1 2">N4</strain>
    </source>
</reference>
<dbReference type="AlphaFoldDB" id="A0A559ID33"/>
<dbReference type="RefSeq" id="WP_144995017.1">
    <property type="nucleotide sequence ID" value="NZ_VNJK01000007.1"/>
</dbReference>
<dbReference type="EMBL" id="VNJK01000007">
    <property type="protein sequence ID" value="TVX85544.1"/>
    <property type="molecule type" value="Genomic_DNA"/>
</dbReference>
<evidence type="ECO:0000313" key="2">
    <source>
        <dbReference type="Proteomes" id="UP000318102"/>
    </source>
</evidence>